<feature type="domain" description="BD-FAE-like" evidence="2">
    <location>
        <begin position="70"/>
        <end position="279"/>
    </location>
</feature>
<dbReference type="InterPro" id="IPR029058">
    <property type="entry name" value="AB_hydrolase_fold"/>
</dbReference>
<keyword evidence="4" id="KW-1185">Reference proteome</keyword>
<evidence type="ECO:0000313" key="4">
    <source>
        <dbReference type="Proteomes" id="UP000196084"/>
    </source>
</evidence>
<evidence type="ECO:0000256" key="1">
    <source>
        <dbReference type="ARBA" id="ARBA00022801"/>
    </source>
</evidence>
<dbReference type="EMBL" id="MWPH01000002">
    <property type="protein sequence ID" value="OVE84073.1"/>
    <property type="molecule type" value="Genomic_DNA"/>
</dbReference>
<dbReference type="PANTHER" id="PTHR48081:SF13">
    <property type="entry name" value="ALPHA_BETA HYDROLASE"/>
    <property type="match status" value="1"/>
</dbReference>
<dbReference type="AlphaFoldDB" id="A0A202E726"/>
<dbReference type="InterPro" id="IPR049492">
    <property type="entry name" value="BD-FAE-like_dom"/>
</dbReference>
<proteinExistence type="predicted"/>
<accession>A0A202E726</accession>
<reference evidence="3 4" key="1">
    <citation type="submission" date="2017-02" db="EMBL/GenBank/DDBJ databases">
        <title>Natronthermophilus aegyptiacus gen. nov.,sp. nov., an aerobic, extremely halophilic alkalithermophilic archaeon isolated from the athalassohaline Wadi An Natrun, Egypt.</title>
        <authorList>
            <person name="Zhao B."/>
        </authorList>
    </citation>
    <scope>NUCLEOTIDE SEQUENCE [LARGE SCALE GENOMIC DNA]</scope>
    <source>
        <strain evidence="3 4">CGMCC 1.3597</strain>
    </source>
</reference>
<organism evidence="3 4">
    <name type="scientific">Natronolimnobius baerhuensis</name>
    <dbReference type="NCBI Taxonomy" id="253108"/>
    <lineage>
        <taxon>Archaea</taxon>
        <taxon>Methanobacteriati</taxon>
        <taxon>Methanobacteriota</taxon>
        <taxon>Stenosarchaea group</taxon>
        <taxon>Halobacteria</taxon>
        <taxon>Halobacteriales</taxon>
        <taxon>Natrialbaceae</taxon>
        <taxon>Natronolimnobius</taxon>
    </lineage>
</organism>
<protein>
    <recommendedName>
        <fullName evidence="2">BD-FAE-like domain-containing protein</fullName>
    </recommendedName>
</protein>
<dbReference type="GO" id="GO:0016787">
    <property type="term" value="F:hydrolase activity"/>
    <property type="evidence" value="ECO:0007669"/>
    <property type="project" value="UniProtKB-KW"/>
</dbReference>
<dbReference type="PANTHER" id="PTHR48081">
    <property type="entry name" value="AB HYDROLASE SUPERFAMILY PROTEIN C4A8.06C"/>
    <property type="match status" value="1"/>
</dbReference>
<comment type="caution">
    <text evidence="3">The sequence shown here is derived from an EMBL/GenBank/DDBJ whole genome shotgun (WGS) entry which is preliminary data.</text>
</comment>
<gene>
    <name evidence="3" type="ORF">B2G88_06470</name>
</gene>
<keyword evidence="1" id="KW-0378">Hydrolase</keyword>
<evidence type="ECO:0000313" key="3">
    <source>
        <dbReference type="EMBL" id="OVE84073.1"/>
    </source>
</evidence>
<dbReference type="Proteomes" id="UP000196084">
    <property type="component" value="Unassembled WGS sequence"/>
</dbReference>
<dbReference type="SUPFAM" id="SSF53474">
    <property type="entry name" value="alpha/beta-Hydrolases"/>
    <property type="match status" value="1"/>
</dbReference>
<dbReference type="Pfam" id="PF20434">
    <property type="entry name" value="BD-FAE"/>
    <property type="match status" value="1"/>
</dbReference>
<dbReference type="RefSeq" id="WP_054862509.1">
    <property type="nucleotide sequence ID" value="NZ_MWPH01000002.1"/>
</dbReference>
<name>A0A202E726_9EURY</name>
<dbReference type="Gene3D" id="3.40.50.1820">
    <property type="entry name" value="alpha/beta hydrolase"/>
    <property type="match status" value="1"/>
</dbReference>
<dbReference type="InterPro" id="IPR006311">
    <property type="entry name" value="TAT_signal"/>
</dbReference>
<evidence type="ECO:0000259" key="2">
    <source>
        <dbReference type="Pfam" id="PF20434"/>
    </source>
</evidence>
<sequence>MTNIDERNGTSRRAVLRGLGIAGASIVLSTGSAASQPATPAREVERYQNLTYVERPAVDHQSHSEGELRLDLYLPEQRTPHPVPVIVYMHGGMWMFGTKDGEQQLFEQFAKAGFAVASIEYRFISEAIFPAQIHDVNAAIQWLRAHADEYGLDPTAIGTWGASAGGHLAALAGVTNDVEEFAGDGPYAEYSSDVQAAASWYGIMALHKMVETAPPESDMPYEEADSPESQLVGETIADNPDAGKYASPIEYLDSDDPPLLLYHGTGDELVGDGQSERMFEAARERCHETTYYALESLGHSSDEFYSELTSKPPATATVRTVHGGCSTGGPRERTKTGPLASLSDMERFFRRNLR</sequence>
<dbReference type="PROSITE" id="PS51318">
    <property type="entry name" value="TAT"/>
    <property type="match status" value="1"/>
</dbReference>
<dbReference type="InterPro" id="IPR050300">
    <property type="entry name" value="GDXG_lipolytic_enzyme"/>
</dbReference>